<proteinExistence type="predicted"/>
<dbReference type="Proteomes" id="UP000070080">
    <property type="component" value="Unassembled WGS sequence"/>
</dbReference>
<dbReference type="AlphaFoldDB" id="A0A133YD51"/>
<comment type="caution">
    <text evidence="1">The sequence shown here is derived from an EMBL/GenBank/DDBJ whole genome shotgun (WGS) entry which is preliminary data.</text>
</comment>
<keyword evidence="2" id="KW-1185">Reference proteome</keyword>
<gene>
    <name evidence="1" type="ORF">HMPREF1872_00727</name>
</gene>
<accession>A0A133YD51</accession>
<name>A0A133YD51_9FIRM</name>
<dbReference type="PATRIC" id="fig|1497955.3.peg.701"/>
<evidence type="ECO:0000313" key="2">
    <source>
        <dbReference type="Proteomes" id="UP000070080"/>
    </source>
</evidence>
<reference evidence="2" key="1">
    <citation type="submission" date="2016-01" db="EMBL/GenBank/DDBJ databases">
        <authorList>
            <person name="Mitreva M."/>
            <person name="Pepin K.H."/>
            <person name="Mihindukulasuriya K.A."/>
            <person name="Fulton R."/>
            <person name="Fronick C."/>
            <person name="O'Laughlin M."/>
            <person name="Miner T."/>
            <person name="Herter B."/>
            <person name="Rosa B.A."/>
            <person name="Cordes M."/>
            <person name="Tomlinson C."/>
            <person name="Wollam A."/>
            <person name="Palsikar V.B."/>
            <person name="Mardis E.R."/>
            <person name="Wilson R.K."/>
        </authorList>
    </citation>
    <scope>NUCLEOTIDE SEQUENCE [LARGE SCALE GENOMIC DNA]</scope>
    <source>
        <strain evidence="2">KA00274</strain>
    </source>
</reference>
<protein>
    <submittedName>
        <fullName evidence="1">Uncharacterized protein</fullName>
    </submittedName>
</protein>
<feature type="non-terminal residue" evidence="1">
    <location>
        <position position="1"/>
    </location>
</feature>
<organism evidence="1 2">
    <name type="scientific">Amygdalobacter nucleatus</name>
    <dbReference type="NCBI Taxonomy" id="3029274"/>
    <lineage>
        <taxon>Bacteria</taxon>
        <taxon>Bacillati</taxon>
        <taxon>Bacillota</taxon>
        <taxon>Clostridia</taxon>
        <taxon>Eubacteriales</taxon>
        <taxon>Oscillospiraceae</taxon>
        <taxon>Amygdalobacter</taxon>
    </lineage>
</organism>
<evidence type="ECO:0000313" key="1">
    <source>
        <dbReference type="EMBL" id="KXB41122.1"/>
    </source>
</evidence>
<dbReference type="EMBL" id="LSCV01000020">
    <property type="protein sequence ID" value="KXB41122.1"/>
    <property type="molecule type" value="Genomic_DNA"/>
</dbReference>
<sequence>IVPVVFIGLGLYILTENGTINYFIGQVLKVV</sequence>